<organism evidence="1 2">
    <name type="scientific">Acinetobacter courvalinii</name>
    <dbReference type="NCBI Taxonomy" id="280147"/>
    <lineage>
        <taxon>Bacteria</taxon>
        <taxon>Pseudomonadati</taxon>
        <taxon>Pseudomonadota</taxon>
        <taxon>Gammaproteobacteria</taxon>
        <taxon>Moraxellales</taxon>
        <taxon>Moraxellaceae</taxon>
        <taxon>Acinetobacter</taxon>
    </lineage>
</organism>
<gene>
    <name evidence="1" type="ORF">N7644_04090</name>
</gene>
<protein>
    <submittedName>
        <fullName evidence="1">Uncharacterized protein</fullName>
    </submittedName>
</protein>
<dbReference type="RefSeq" id="WP_279694511.1">
    <property type="nucleotide sequence ID" value="NZ_JAOEEO010000001.1"/>
</dbReference>
<dbReference type="AlphaFoldDB" id="A0AA42I5D0"/>
<proteinExistence type="predicted"/>
<evidence type="ECO:0000313" key="2">
    <source>
        <dbReference type="Proteomes" id="UP001159329"/>
    </source>
</evidence>
<comment type="caution">
    <text evidence="1">The sequence shown here is derived from an EMBL/GenBank/DDBJ whole genome shotgun (WGS) entry which is preliminary data.</text>
</comment>
<reference evidence="1" key="1">
    <citation type="submission" date="2022-09" db="EMBL/GenBank/DDBJ databases">
        <title>Intensive care unit water sources are persistently colonized with multi-drug resistant bacteria and are the site of extensive horizontal gene transfer of antibiotic resistance genes.</title>
        <authorList>
            <person name="Diorio-Toth L."/>
        </authorList>
    </citation>
    <scope>NUCLEOTIDE SEQUENCE</scope>
    <source>
        <strain evidence="1">GD04005</strain>
    </source>
</reference>
<dbReference type="EMBL" id="JAOEEO010000001">
    <property type="protein sequence ID" value="MDH0562860.1"/>
    <property type="molecule type" value="Genomic_DNA"/>
</dbReference>
<evidence type="ECO:0000313" key="1">
    <source>
        <dbReference type="EMBL" id="MDH0562860.1"/>
    </source>
</evidence>
<dbReference type="Proteomes" id="UP001159329">
    <property type="component" value="Unassembled WGS sequence"/>
</dbReference>
<accession>A0AA42I5D0</accession>
<sequence length="80" mass="9381">MPIITLQDLDSGEMIKIRQVVDPKVGMDINCQVKIIPVYKWLYLENGDLLPDKLQDKLKKPIVNQIIDERYLIYKIDNQP</sequence>
<name>A0AA42I5D0_9GAMM</name>